<evidence type="ECO:0000313" key="3">
    <source>
        <dbReference type="Proteomes" id="UP000006299"/>
    </source>
</evidence>
<dbReference type="Proteomes" id="UP000006299">
    <property type="component" value="Chromosome"/>
</dbReference>
<organism evidence="2 3">
    <name type="scientific">Leuconostoc carnosum (strain JB16)</name>
    <dbReference type="NCBI Taxonomy" id="1229758"/>
    <lineage>
        <taxon>Bacteria</taxon>
        <taxon>Bacillati</taxon>
        <taxon>Bacillota</taxon>
        <taxon>Bacilli</taxon>
        <taxon>Lactobacillales</taxon>
        <taxon>Lactobacillaceae</taxon>
        <taxon>Leuconostoc</taxon>
    </lineage>
</organism>
<dbReference type="PANTHER" id="PTHR47992">
    <property type="entry name" value="PROTEIN PHOSPHATASE"/>
    <property type="match status" value="1"/>
</dbReference>
<dbReference type="PATRIC" id="fig|1229758.3.peg.1089"/>
<dbReference type="Gene3D" id="3.60.40.10">
    <property type="entry name" value="PPM-type phosphatase domain"/>
    <property type="match status" value="1"/>
</dbReference>
<dbReference type="HOGENOM" id="CLU_034545_4_1_9"/>
<dbReference type="GO" id="GO:0004722">
    <property type="term" value="F:protein serine/threonine phosphatase activity"/>
    <property type="evidence" value="ECO:0007669"/>
    <property type="project" value="InterPro"/>
</dbReference>
<dbReference type="InterPro" id="IPR015655">
    <property type="entry name" value="PP2C"/>
</dbReference>
<gene>
    <name evidence="2" type="ordered locus">C270_05435</name>
</gene>
<dbReference type="STRING" id="1229758.C270_05435"/>
<sequence>MVKNNYMQVAFYTDPGARRSENQDYVGAFTNQVGRVMVMVADGVTSTEGGDVASAMAVEHFGNAWTKTTIETIAPINDWLRKMTSLENDAILQAGKRFDDLKKMATTFVLAVLFDDQVVIGNLGDSKAFLLHDDQLAQLSFDHNLENEMWRTGKVFDQKYQNSENAKSLTRFLGFDRRADIEISQHDFVADDMLFLTSDGIPKVVEATKVKKVMREPTSLDDRACKLIQVANANGAPDNVTALLVSRDNKKETK</sequence>
<reference evidence="2 3" key="1">
    <citation type="journal article" date="2012" name="J. Bacteriol.">
        <title>Complete genome sequence of Leuconostoc carnosum strain JB16, isolated from Kimchi.</title>
        <authorList>
            <person name="Jung J.Y."/>
            <person name="Lee S.H."/>
            <person name="Jeon C.O."/>
        </authorList>
    </citation>
    <scope>NUCLEOTIDE SEQUENCE [LARGE SCALE GENOMIC DNA]</scope>
    <source>
        <strain evidence="2 3">JB16</strain>
    </source>
</reference>
<dbReference type="EMBL" id="CP003851">
    <property type="protein sequence ID" value="AFT81996.1"/>
    <property type="molecule type" value="Genomic_DNA"/>
</dbReference>
<dbReference type="Pfam" id="PF13672">
    <property type="entry name" value="PP2C_2"/>
    <property type="match status" value="1"/>
</dbReference>
<dbReference type="PROSITE" id="PS51746">
    <property type="entry name" value="PPM_2"/>
    <property type="match status" value="1"/>
</dbReference>
<dbReference type="CDD" id="cd00143">
    <property type="entry name" value="PP2Cc"/>
    <property type="match status" value="1"/>
</dbReference>
<dbReference type="InterPro" id="IPR036457">
    <property type="entry name" value="PPM-type-like_dom_sf"/>
</dbReference>
<dbReference type="SUPFAM" id="SSF81606">
    <property type="entry name" value="PP2C-like"/>
    <property type="match status" value="1"/>
</dbReference>
<accession>K0DD96</accession>
<dbReference type="SMART" id="SM00331">
    <property type="entry name" value="PP2C_SIG"/>
    <property type="match status" value="1"/>
</dbReference>
<keyword evidence="3" id="KW-1185">Reference proteome</keyword>
<name>K0DD96_LEUCJ</name>
<evidence type="ECO:0000313" key="2">
    <source>
        <dbReference type="EMBL" id="AFT81996.1"/>
    </source>
</evidence>
<dbReference type="InterPro" id="IPR001932">
    <property type="entry name" value="PPM-type_phosphatase-like_dom"/>
</dbReference>
<feature type="domain" description="PPM-type phosphatase" evidence="1">
    <location>
        <begin position="8"/>
        <end position="247"/>
    </location>
</feature>
<proteinExistence type="predicted"/>
<dbReference type="KEGG" id="lcn:C270_05435"/>
<dbReference type="AlphaFoldDB" id="K0DD96"/>
<dbReference type="eggNOG" id="COG0631">
    <property type="taxonomic scope" value="Bacteria"/>
</dbReference>
<dbReference type="SMART" id="SM00332">
    <property type="entry name" value="PP2Cc"/>
    <property type="match status" value="1"/>
</dbReference>
<evidence type="ECO:0000259" key="1">
    <source>
        <dbReference type="PROSITE" id="PS51746"/>
    </source>
</evidence>
<protein>
    <submittedName>
        <fullName evidence="2">Protein phosphatase 2C</fullName>
    </submittedName>
</protein>